<dbReference type="InterPro" id="IPR036691">
    <property type="entry name" value="Endo/exonu/phosph_ase_sf"/>
</dbReference>
<dbReference type="Pfam" id="PF14529">
    <property type="entry name" value="Exo_endo_phos_2"/>
    <property type="match status" value="1"/>
</dbReference>
<evidence type="ECO:0000256" key="1">
    <source>
        <dbReference type="SAM" id="MobiDB-lite"/>
    </source>
</evidence>
<accession>A0A2W1BM28</accession>
<proteinExistence type="predicted"/>
<feature type="compositionally biased region" description="Basic and acidic residues" evidence="1">
    <location>
        <begin position="373"/>
        <end position="396"/>
    </location>
</feature>
<gene>
    <name evidence="3" type="primary">HaOG208498</name>
    <name evidence="3" type="ORF">B5X24_HaOG208498</name>
</gene>
<keyword evidence="4" id="KW-1185">Reference proteome</keyword>
<evidence type="ECO:0000313" key="4">
    <source>
        <dbReference type="Proteomes" id="UP000249218"/>
    </source>
</evidence>
<organism evidence="3 4">
    <name type="scientific">Helicoverpa armigera</name>
    <name type="common">Cotton bollworm</name>
    <name type="synonym">Heliothis armigera</name>
    <dbReference type="NCBI Taxonomy" id="29058"/>
    <lineage>
        <taxon>Eukaryota</taxon>
        <taxon>Metazoa</taxon>
        <taxon>Ecdysozoa</taxon>
        <taxon>Arthropoda</taxon>
        <taxon>Hexapoda</taxon>
        <taxon>Insecta</taxon>
        <taxon>Pterygota</taxon>
        <taxon>Neoptera</taxon>
        <taxon>Endopterygota</taxon>
        <taxon>Lepidoptera</taxon>
        <taxon>Glossata</taxon>
        <taxon>Ditrysia</taxon>
        <taxon>Noctuoidea</taxon>
        <taxon>Noctuidae</taxon>
        <taxon>Heliothinae</taxon>
        <taxon>Helicoverpa</taxon>
    </lineage>
</organism>
<dbReference type="SUPFAM" id="SSF56219">
    <property type="entry name" value="DNase I-like"/>
    <property type="match status" value="1"/>
</dbReference>
<dbReference type="AlphaFoldDB" id="A0A2W1BM28"/>
<protein>
    <recommendedName>
        <fullName evidence="2">Endonuclease/exonuclease/phosphatase domain-containing protein</fullName>
    </recommendedName>
</protein>
<name>A0A2W1BM28_HELAM</name>
<evidence type="ECO:0000313" key="3">
    <source>
        <dbReference type="EMBL" id="PZC73926.1"/>
    </source>
</evidence>
<dbReference type="Gene3D" id="3.60.10.10">
    <property type="entry name" value="Endonuclease/exonuclease/phosphatase"/>
    <property type="match status" value="1"/>
</dbReference>
<dbReference type="EMBL" id="KZ150077">
    <property type="protein sequence ID" value="PZC73926.1"/>
    <property type="molecule type" value="Genomic_DNA"/>
</dbReference>
<reference evidence="3 4" key="1">
    <citation type="journal article" date="2017" name="BMC Biol.">
        <title>Genomic innovations, transcriptional plasticity and gene loss underlying the evolution and divergence of two highly polyphagous and invasive Helicoverpa pest species.</title>
        <authorList>
            <person name="Pearce S.L."/>
            <person name="Clarke D.F."/>
            <person name="East P.D."/>
            <person name="Elfekih S."/>
            <person name="Gordon K.H."/>
            <person name="Jermiin L.S."/>
            <person name="McGaughran A."/>
            <person name="Oakeshott J.G."/>
            <person name="Papanikolaou A."/>
            <person name="Perera O.P."/>
            <person name="Rane R.V."/>
            <person name="Richards S."/>
            <person name="Tay W.T."/>
            <person name="Walsh T.K."/>
            <person name="Anderson A."/>
            <person name="Anderson C.J."/>
            <person name="Asgari S."/>
            <person name="Board P.G."/>
            <person name="Bretschneider A."/>
            <person name="Campbell P.M."/>
            <person name="Chertemps T."/>
            <person name="Christeller J.T."/>
            <person name="Coppin C.W."/>
            <person name="Downes S.J."/>
            <person name="Duan G."/>
            <person name="Farnsworth C.A."/>
            <person name="Good R.T."/>
            <person name="Han L.B."/>
            <person name="Han Y.C."/>
            <person name="Hatje K."/>
            <person name="Horne I."/>
            <person name="Huang Y.P."/>
            <person name="Hughes D.S."/>
            <person name="Jacquin-Joly E."/>
            <person name="James W."/>
            <person name="Jhangiani S."/>
            <person name="Kollmar M."/>
            <person name="Kuwar S.S."/>
            <person name="Li S."/>
            <person name="Liu N.Y."/>
            <person name="Maibeche M.T."/>
            <person name="Miller J.R."/>
            <person name="Montagne N."/>
            <person name="Perry T."/>
            <person name="Qu J."/>
            <person name="Song S.V."/>
            <person name="Sutton G.G."/>
            <person name="Vogel H."/>
            <person name="Walenz B.P."/>
            <person name="Xu W."/>
            <person name="Zhang H.J."/>
            <person name="Zou Z."/>
            <person name="Batterham P."/>
            <person name="Edwards O.R."/>
            <person name="Feyereisen R."/>
            <person name="Gibbs R.A."/>
            <person name="Heckel D.G."/>
            <person name="McGrath A."/>
            <person name="Robin C."/>
            <person name="Scherer S.E."/>
            <person name="Worley K.C."/>
            <person name="Wu Y.D."/>
        </authorList>
    </citation>
    <scope>NUCLEOTIDE SEQUENCE [LARGE SCALE GENOMIC DNA]</scope>
    <source>
        <strain evidence="3">Harm_GR_Male_#8</strain>
        <tissue evidence="3">Whole organism</tissue>
    </source>
</reference>
<evidence type="ECO:0000259" key="2">
    <source>
        <dbReference type="Pfam" id="PF14529"/>
    </source>
</evidence>
<dbReference type="InterPro" id="IPR005135">
    <property type="entry name" value="Endo/exonuclease/phosphatase"/>
</dbReference>
<dbReference type="GO" id="GO:0003824">
    <property type="term" value="F:catalytic activity"/>
    <property type="evidence" value="ECO:0007669"/>
    <property type="project" value="InterPro"/>
</dbReference>
<dbReference type="Proteomes" id="UP000249218">
    <property type="component" value="Unassembled WGS sequence"/>
</dbReference>
<feature type="region of interest" description="Disordered" evidence="1">
    <location>
        <begin position="332"/>
        <end position="431"/>
    </location>
</feature>
<sequence>MEAVRSKSSKLNKDEIAAIGSHTERLSAVVTHLTLRLAAAERAAQRLPVAEPAAPTPLSFADALRLGKTTAPVPIVPPPGPAVAIYPAEDQRGVIKTANDTRRTLLDAVHPGRLGLQIAGVRKIAQLNLQGSALATTELPAVSKAMGVHIVLAQESYCGSSAPSLTLPECSAPKVGIYVADRTTTCAVLQHLSTPHCLVCHILIGGLSMYMVSAYFQYSEDISPHLEHLARVLNTLRGCRVLVGADTNTHSPLWHSEQRHYIGRGGETTRRREAMEDFIMAHDLILHNVGNQPPTFATVNGESNIDVHTWRPASHWKKTSWWKYIIRREAQGSRHSARGTRSEAQGARLRARGTGREALGARNTTRGTGREAQGTRHSERGTHHSERGTHHSERGRRAVLACRQRAAAQPCEITRSEIRGSSQQQEAERRC</sequence>
<feature type="domain" description="Endonuclease/exonuclease/phosphatase" evidence="2">
    <location>
        <begin position="209"/>
        <end position="309"/>
    </location>
</feature>